<dbReference type="AlphaFoldDB" id="A0A8H3GI64"/>
<dbReference type="SMART" id="SM00397">
    <property type="entry name" value="t_SNARE"/>
    <property type="match status" value="2"/>
</dbReference>
<evidence type="ECO:0000259" key="3">
    <source>
        <dbReference type="PROSITE" id="PS50192"/>
    </source>
</evidence>
<evidence type="ECO:0000256" key="2">
    <source>
        <dbReference type="SAM" id="MobiDB-lite"/>
    </source>
</evidence>
<comment type="similarity">
    <text evidence="1">Belongs to the SNAP-25 family.</text>
</comment>
<comment type="caution">
    <text evidence="4">The sequence shown here is derived from an EMBL/GenBank/DDBJ whole genome shotgun (WGS) entry which is preliminary data.</text>
</comment>
<feature type="compositionally biased region" description="Polar residues" evidence="2">
    <location>
        <begin position="83"/>
        <end position="94"/>
    </location>
</feature>
<feature type="compositionally biased region" description="Polar residues" evidence="2">
    <location>
        <begin position="66"/>
        <end position="76"/>
    </location>
</feature>
<feature type="compositionally biased region" description="Acidic residues" evidence="2">
    <location>
        <begin position="289"/>
        <end position="299"/>
    </location>
</feature>
<dbReference type="PANTHER" id="PTHR19305:SF9">
    <property type="entry name" value="SYNAPTOSOMAL-ASSOCIATED PROTEIN 29"/>
    <property type="match status" value="1"/>
</dbReference>
<sequence length="397" mass="44742">MPSWFSRSSSRNEIPPVAEAAPSSGGGGGYGYTNSRSDEDKSRQELFAGASNRPADAASIGPPPSYRSNASVYNQSRDGDPYASSSYQKPTVQTDRYARNANVGDKYSRGYADVDNDRAELFAGRQPTQPRRRFDDDDNGQQRQLTAEEEDEEIEGIKQDTRQLKQESVQSTRNALRIAREAEETARNTLLKLGDQSEKIANTERHLDLAKGSTNRAEDKTDELKQLNRSIFRPVIVFNKDEKRRKQEQRIADRHEQERFERENAAVDVRDSHNRIGRAATYGQRSGDGGDDNYGEDAEGISSGRRNLPPEQQRARQAARSRYQFEATASDDELEDELGKYDNLDEIHDVAKRLKALAVASGQELDVQNARLNKITNKTDQLDTKIVRATDRLKRIK</sequence>
<evidence type="ECO:0000313" key="4">
    <source>
        <dbReference type="EMBL" id="CAE6455273.1"/>
    </source>
</evidence>
<dbReference type="PROSITE" id="PS50192">
    <property type="entry name" value="T_SNARE"/>
    <property type="match status" value="1"/>
</dbReference>
<dbReference type="SUPFAM" id="SSF58038">
    <property type="entry name" value="SNARE fusion complex"/>
    <property type="match status" value="2"/>
</dbReference>
<dbReference type="GO" id="GO:0005484">
    <property type="term" value="F:SNAP receptor activity"/>
    <property type="evidence" value="ECO:0007669"/>
    <property type="project" value="TreeGrafter"/>
</dbReference>
<evidence type="ECO:0000313" key="5">
    <source>
        <dbReference type="Proteomes" id="UP000663840"/>
    </source>
</evidence>
<feature type="region of interest" description="Disordered" evidence="2">
    <location>
        <begin position="1"/>
        <end position="169"/>
    </location>
</feature>
<dbReference type="GO" id="GO:0006887">
    <property type="term" value="P:exocytosis"/>
    <property type="evidence" value="ECO:0007669"/>
    <property type="project" value="TreeGrafter"/>
</dbReference>
<dbReference type="InterPro" id="IPR000727">
    <property type="entry name" value="T_SNARE_dom"/>
</dbReference>
<name>A0A8H3GI64_9AGAM</name>
<feature type="domain" description="T-SNARE coiled-coil homology" evidence="3">
    <location>
        <begin position="334"/>
        <end position="396"/>
    </location>
</feature>
<dbReference type="CDD" id="cd15886">
    <property type="entry name" value="SNARE_SEC9N"/>
    <property type="match status" value="1"/>
</dbReference>
<feature type="compositionally biased region" description="Basic and acidic residues" evidence="2">
    <location>
        <begin position="243"/>
        <end position="274"/>
    </location>
</feature>
<evidence type="ECO:0000256" key="1">
    <source>
        <dbReference type="ARBA" id="ARBA00009480"/>
    </source>
</evidence>
<dbReference type="GO" id="GO:0005886">
    <property type="term" value="C:plasma membrane"/>
    <property type="evidence" value="ECO:0007669"/>
    <property type="project" value="TreeGrafter"/>
</dbReference>
<dbReference type="Gene3D" id="1.20.5.110">
    <property type="match status" value="2"/>
</dbReference>
<dbReference type="GO" id="GO:0031201">
    <property type="term" value="C:SNARE complex"/>
    <property type="evidence" value="ECO:0007669"/>
    <property type="project" value="TreeGrafter"/>
</dbReference>
<dbReference type="CDD" id="cd15857">
    <property type="entry name" value="SNARE_SEC9C"/>
    <property type="match status" value="1"/>
</dbReference>
<feature type="compositionally biased region" description="Polar residues" evidence="2">
    <location>
        <begin position="1"/>
        <end position="12"/>
    </location>
</feature>
<organism evidence="4 5">
    <name type="scientific">Rhizoctonia solani</name>
    <dbReference type="NCBI Taxonomy" id="456999"/>
    <lineage>
        <taxon>Eukaryota</taxon>
        <taxon>Fungi</taxon>
        <taxon>Dikarya</taxon>
        <taxon>Basidiomycota</taxon>
        <taxon>Agaricomycotina</taxon>
        <taxon>Agaricomycetes</taxon>
        <taxon>Cantharellales</taxon>
        <taxon>Ceratobasidiaceae</taxon>
        <taxon>Rhizoctonia</taxon>
    </lineage>
</organism>
<protein>
    <recommendedName>
        <fullName evidence="3">t-SNARE coiled-coil homology domain-containing protein</fullName>
    </recommendedName>
</protein>
<dbReference type="PANTHER" id="PTHR19305">
    <property type="entry name" value="SYNAPTOSOMAL ASSOCIATED PROTEIN"/>
    <property type="match status" value="1"/>
</dbReference>
<feature type="region of interest" description="Disordered" evidence="2">
    <location>
        <begin position="243"/>
        <end position="321"/>
    </location>
</feature>
<dbReference type="GO" id="GO:0019905">
    <property type="term" value="F:syntaxin binding"/>
    <property type="evidence" value="ECO:0007669"/>
    <property type="project" value="TreeGrafter"/>
</dbReference>
<accession>A0A8H3GI64</accession>
<gene>
    <name evidence="4" type="ORF">RDB_LOCUS94835</name>
</gene>
<reference evidence="4" key="1">
    <citation type="submission" date="2021-01" db="EMBL/GenBank/DDBJ databases">
        <authorList>
            <person name="Kaushik A."/>
        </authorList>
    </citation>
    <scope>NUCLEOTIDE SEQUENCE</scope>
    <source>
        <strain evidence="4">AG1-1A</strain>
    </source>
</reference>
<dbReference type="EMBL" id="CAJMWR010003140">
    <property type="protein sequence ID" value="CAE6455273.1"/>
    <property type="molecule type" value="Genomic_DNA"/>
</dbReference>
<proteinExistence type="inferred from homology"/>
<feature type="compositionally biased region" description="Basic and acidic residues" evidence="2">
    <location>
        <begin position="155"/>
        <end position="165"/>
    </location>
</feature>
<dbReference type="Proteomes" id="UP000663840">
    <property type="component" value="Unassembled WGS sequence"/>
</dbReference>
<dbReference type="GO" id="GO:0006906">
    <property type="term" value="P:vesicle fusion"/>
    <property type="evidence" value="ECO:0007669"/>
    <property type="project" value="TreeGrafter"/>
</dbReference>